<dbReference type="Gene3D" id="3.30.360.10">
    <property type="entry name" value="Dihydrodipicolinate Reductase, domain 2"/>
    <property type="match status" value="1"/>
</dbReference>
<dbReference type="CDD" id="cd02274">
    <property type="entry name" value="DHDPR_N"/>
    <property type="match status" value="1"/>
</dbReference>
<dbReference type="Pfam" id="PF05173">
    <property type="entry name" value="DapB_C"/>
    <property type="match status" value="1"/>
</dbReference>
<keyword evidence="8 14" id="KW-0520">NAD</keyword>
<evidence type="ECO:0000256" key="9">
    <source>
        <dbReference type="ARBA" id="ARBA00023154"/>
    </source>
</evidence>
<comment type="catalytic activity">
    <reaction evidence="13 14">
        <text>(S)-2,3,4,5-tetrahydrodipicolinate + NAD(+) + H2O = (2S,4S)-4-hydroxy-2,3,4,5-tetrahydrodipicolinate + NADH + H(+)</text>
        <dbReference type="Rhea" id="RHEA:35323"/>
        <dbReference type="ChEBI" id="CHEBI:15377"/>
        <dbReference type="ChEBI" id="CHEBI:15378"/>
        <dbReference type="ChEBI" id="CHEBI:16845"/>
        <dbReference type="ChEBI" id="CHEBI:57540"/>
        <dbReference type="ChEBI" id="CHEBI:57945"/>
        <dbReference type="ChEBI" id="CHEBI:67139"/>
        <dbReference type="EC" id="1.17.1.8"/>
    </reaction>
</comment>
<comment type="caution">
    <text evidence="14">Lacks conserved residue(s) required for the propagation of feature annotation.</text>
</comment>
<evidence type="ECO:0000256" key="1">
    <source>
        <dbReference type="ARBA" id="ARBA00004496"/>
    </source>
</evidence>
<dbReference type="InterPro" id="IPR022664">
    <property type="entry name" value="DapB_N_CS"/>
</dbReference>
<feature type="binding site" evidence="14">
    <location>
        <position position="39"/>
    </location>
    <ligand>
        <name>NAD(+)</name>
        <dbReference type="ChEBI" id="CHEBI:57540"/>
    </ligand>
</feature>
<keyword evidence="5 14" id="KW-0521">NADP</keyword>
<comment type="function">
    <text evidence="14">Catalyzes the conversion of 4-hydroxy-tetrahydrodipicolinate (HTPA) to tetrahydrodipicolinate.</text>
</comment>
<dbReference type="GO" id="GO:0051287">
    <property type="term" value="F:NAD binding"/>
    <property type="evidence" value="ECO:0007669"/>
    <property type="project" value="UniProtKB-UniRule"/>
</dbReference>
<accession>A0A1G7T7U2</accession>
<evidence type="ECO:0000256" key="6">
    <source>
        <dbReference type="ARBA" id="ARBA00022915"/>
    </source>
</evidence>
<keyword evidence="6 14" id="KW-0220">Diaminopimelate biosynthesis</keyword>
<evidence type="ECO:0000256" key="13">
    <source>
        <dbReference type="ARBA" id="ARBA00049396"/>
    </source>
</evidence>
<keyword evidence="9 14" id="KW-0457">Lysine biosynthesis</keyword>
<dbReference type="HAMAP" id="MF_00102">
    <property type="entry name" value="DapB"/>
    <property type="match status" value="1"/>
</dbReference>
<dbReference type="STRING" id="284577.SAMN05216571_10945"/>
<feature type="active site" description="Proton donor/acceptor" evidence="14">
    <location>
        <position position="160"/>
    </location>
</feature>
<dbReference type="InterPro" id="IPR023940">
    <property type="entry name" value="DHDPR_bac"/>
</dbReference>
<comment type="subunit">
    <text evidence="14">Homotetramer.</text>
</comment>
<keyword evidence="7 14" id="KW-0560">Oxidoreductase</keyword>
<dbReference type="GO" id="GO:0008839">
    <property type="term" value="F:4-hydroxy-tetrahydrodipicolinate reductase"/>
    <property type="evidence" value="ECO:0007669"/>
    <property type="project" value="UniProtKB-UniRule"/>
</dbReference>
<dbReference type="FunFam" id="3.30.360.10:FF:000004">
    <property type="entry name" value="4-hydroxy-tetrahydrodipicolinate reductase"/>
    <property type="match status" value="1"/>
</dbReference>
<evidence type="ECO:0000313" key="18">
    <source>
        <dbReference type="Proteomes" id="UP000198641"/>
    </source>
</evidence>
<name>A0A1G7T7U2_9GAMM</name>
<feature type="binding site" evidence="14">
    <location>
        <begin position="12"/>
        <end position="17"/>
    </location>
    <ligand>
        <name>NAD(+)</name>
        <dbReference type="ChEBI" id="CHEBI:57540"/>
    </ligand>
</feature>
<gene>
    <name evidence="14" type="primary">dapB</name>
    <name evidence="17" type="ORF">SAMN05216571_10945</name>
</gene>
<dbReference type="OrthoDB" id="9790352at2"/>
<dbReference type="PANTHER" id="PTHR20836">
    <property type="entry name" value="DIHYDRODIPICOLINATE REDUCTASE"/>
    <property type="match status" value="1"/>
</dbReference>
<evidence type="ECO:0000313" key="17">
    <source>
        <dbReference type="EMBL" id="SDG31094.1"/>
    </source>
</evidence>
<dbReference type="InterPro" id="IPR022663">
    <property type="entry name" value="DapB_C"/>
</dbReference>
<organism evidence="17 18">
    <name type="scientific">Onishia taeanensis</name>
    <dbReference type="NCBI Taxonomy" id="284577"/>
    <lineage>
        <taxon>Bacteria</taxon>
        <taxon>Pseudomonadati</taxon>
        <taxon>Pseudomonadota</taxon>
        <taxon>Gammaproteobacteria</taxon>
        <taxon>Oceanospirillales</taxon>
        <taxon>Halomonadaceae</taxon>
        <taxon>Onishia</taxon>
    </lineage>
</organism>
<dbReference type="GO" id="GO:0050661">
    <property type="term" value="F:NADP binding"/>
    <property type="evidence" value="ECO:0007669"/>
    <property type="project" value="UniProtKB-UniRule"/>
</dbReference>
<keyword evidence="18" id="KW-1185">Reference proteome</keyword>
<keyword evidence="4 14" id="KW-0028">Amino-acid biosynthesis</keyword>
<dbReference type="Proteomes" id="UP000198641">
    <property type="component" value="Unassembled WGS sequence"/>
</dbReference>
<dbReference type="GO" id="GO:0019877">
    <property type="term" value="P:diaminopimelate biosynthetic process"/>
    <property type="evidence" value="ECO:0007669"/>
    <property type="project" value="UniProtKB-UniRule"/>
</dbReference>
<dbReference type="AlphaFoldDB" id="A0A1G7T7U2"/>
<evidence type="ECO:0000256" key="3">
    <source>
        <dbReference type="ARBA" id="ARBA00022490"/>
    </source>
</evidence>
<reference evidence="17 18" key="1">
    <citation type="submission" date="2016-10" db="EMBL/GenBank/DDBJ databases">
        <authorList>
            <person name="de Groot N.N."/>
        </authorList>
    </citation>
    <scope>NUCLEOTIDE SEQUENCE [LARGE SCALE GENOMIC DNA]</scope>
    <source>
        <strain evidence="17 18">BH539</strain>
    </source>
</reference>
<proteinExistence type="inferred from homology"/>
<evidence type="ECO:0000256" key="11">
    <source>
        <dbReference type="ARBA" id="ARBA00038983"/>
    </source>
</evidence>
<comment type="catalytic activity">
    <reaction evidence="12 14">
        <text>(S)-2,3,4,5-tetrahydrodipicolinate + NADP(+) + H2O = (2S,4S)-4-hydroxy-2,3,4,5-tetrahydrodipicolinate + NADPH + H(+)</text>
        <dbReference type="Rhea" id="RHEA:35331"/>
        <dbReference type="ChEBI" id="CHEBI:15377"/>
        <dbReference type="ChEBI" id="CHEBI:15378"/>
        <dbReference type="ChEBI" id="CHEBI:16845"/>
        <dbReference type="ChEBI" id="CHEBI:57783"/>
        <dbReference type="ChEBI" id="CHEBI:58349"/>
        <dbReference type="ChEBI" id="CHEBI:67139"/>
        <dbReference type="EC" id="1.17.1.8"/>
    </reaction>
</comment>
<evidence type="ECO:0000256" key="10">
    <source>
        <dbReference type="ARBA" id="ARBA00037922"/>
    </source>
</evidence>
<comment type="similarity">
    <text evidence="2 14">Belongs to the DapB family.</text>
</comment>
<dbReference type="UniPathway" id="UPA00034">
    <property type="reaction ID" value="UER00018"/>
</dbReference>
<evidence type="ECO:0000256" key="8">
    <source>
        <dbReference type="ARBA" id="ARBA00023027"/>
    </source>
</evidence>
<dbReference type="NCBIfam" id="TIGR00036">
    <property type="entry name" value="dapB"/>
    <property type="match status" value="1"/>
</dbReference>
<evidence type="ECO:0000259" key="16">
    <source>
        <dbReference type="Pfam" id="PF05173"/>
    </source>
</evidence>
<dbReference type="PANTHER" id="PTHR20836:SF0">
    <property type="entry name" value="4-HYDROXY-TETRAHYDRODIPICOLINATE REDUCTASE 1, CHLOROPLASTIC-RELATED"/>
    <property type="match status" value="1"/>
</dbReference>
<keyword evidence="3 14" id="KW-0963">Cytoplasm</keyword>
<feature type="binding site" evidence="14">
    <location>
        <begin position="170"/>
        <end position="171"/>
    </location>
    <ligand>
        <name>(S)-2,3,4,5-tetrahydrodipicolinate</name>
        <dbReference type="ChEBI" id="CHEBI:16845"/>
    </ligand>
</feature>
<feature type="binding site" evidence="14">
    <location>
        <begin position="102"/>
        <end position="104"/>
    </location>
    <ligand>
        <name>NAD(+)</name>
        <dbReference type="ChEBI" id="CHEBI:57540"/>
    </ligand>
</feature>
<feature type="domain" description="Dihydrodipicolinate reductase C-terminal" evidence="16">
    <location>
        <begin position="132"/>
        <end position="269"/>
    </location>
</feature>
<comment type="caution">
    <text evidence="14">Was originally thought to be a dihydrodipicolinate reductase (DHDPR), catalyzing the conversion of dihydrodipicolinate to tetrahydrodipicolinate. However, it was shown in E.coli that the substrate of the enzymatic reaction is not dihydrodipicolinate (DHDP) but in fact (2S,4S)-4-hydroxy-2,3,4,5-tetrahydrodipicolinic acid (HTPA), the product released by the DapA-catalyzed reaction.</text>
</comment>
<comment type="pathway">
    <text evidence="10 14">Amino-acid biosynthesis; L-lysine biosynthesis via DAP pathway; (S)-tetrahydrodipicolinate from L-aspartate: step 4/4.</text>
</comment>
<dbReference type="InterPro" id="IPR000846">
    <property type="entry name" value="DapB_N"/>
</dbReference>
<evidence type="ECO:0000256" key="4">
    <source>
        <dbReference type="ARBA" id="ARBA00022605"/>
    </source>
</evidence>
<evidence type="ECO:0000256" key="12">
    <source>
        <dbReference type="ARBA" id="ARBA00049080"/>
    </source>
</evidence>
<dbReference type="InterPro" id="IPR036291">
    <property type="entry name" value="NAD(P)-bd_dom_sf"/>
</dbReference>
<dbReference type="GO" id="GO:0005829">
    <property type="term" value="C:cytosol"/>
    <property type="evidence" value="ECO:0007669"/>
    <property type="project" value="TreeGrafter"/>
</dbReference>
<dbReference type="Pfam" id="PF01113">
    <property type="entry name" value="DapB_N"/>
    <property type="match status" value="1"/>
</dbReference>
<feature type="binding site" evidence="14">
    <location>
        <begin position="126"/>
        <end position="129"/>
    </location>
    <ligand>
        <name>NAD(+)</name>
        <dbReference type="ChEBI" id="CHEBI:57540"/>
    </ligand>
</feature>
<sequence>MSSHAPRIAIVGAAGRMGRTLVNAVTQDPDAILAAGIVESGSSLAGADLGELAGLGKLGVVASDSLGAVLDDVDVLIDFTAPQVTLSNLALCAEHGKAIVIGTTGLSDAEIATLDGYRDRVPMVFAPNMSVGVNLTLKLLETAAKALGDEGYDIEVIESHHRHKVDAPSGTALKMGEVMADALERPLKEYGVFERVGQCGPRTDKEIGFATVRAGDIVGEHTVMFATEGERIEITHKASSRMTFAKGAVRAARWVSGREAGRYDMQDVLELK</sequence>
<evidence type="ECO:0000256" key="5">
    <source>
        <dbReference type="ARBA" id="ARBA00022857"/>
    </source>
</evidence>
<dbReference type="EMBL" id="FNCI01000009">
    <property type="protein sequence ID" value="SDG31094.1"/>
    <property type="molecule type" value="Genomic_DNA"/>
</dbReference>
<protein>
    <recommendedName>
        <fullName evidence="11 14">4-hydroxy-tetrahydrodipicolinate reductase</fullName>
        <shortName evidence="14">HTPA reductase</shortName>
        <ecNumber evidence="11 14">1.17.1.8</ecNumber>
    </recommendedName>
</protein>
<feature type="active site" description="Proton donor" evidence="14">
    <location>
        <position position="164"/>
    </location>
</feature>
<evidence type="ECO:0000256" key="7">
    <source>
        <dbReference type="ARBA" id="ARBA00023002"/>
    </source>
</evidence>
<feature type="domain" description="Dihydrodipicolinate reductase N-terminal" evidence="15">
    <location>
        <begin position="7"/>
        <end position="129"/>
    </location>
</feature>
<dbReference type="FunFam" id="3.40.50.720:FF:000048">
    <property type="entry name" value="4-hydroxy-tetrahydrodipicolinate reductase"/>
    <property type="match status" value="1"/>
</dbReference>
<evidence type="ECO:0000256" key="2">
    <source>
        <dbReference type="ARBA" id="ARBA00006642"/>
    </source>
</evidence>
<evidence type="ECO:0000259" key="15">
    <source>
        <dbReference type="Pfam" id="PF01113"/>
    </source>
</evidence>
<feature type="binding site" evidence="14">
    <location>
        <position position="161"/>
    </location>
    <ligand>
        <name>(S)-2,3,4,5-tetrahydrodipicolinate</name>
        <dbReference type="ChEBI" id="CHEBI:16845"/>
    </ligand>
</feature>
<dbReference type="SUPFAM" id="SSF55347">
    <property type="entry name" value="Glyceraldehyde-3-phosphate dehydrogenase-like, C-terminal domain"/>
    <property type="match status" value="1"/>
</dbReference>
<dbReference type="PIRSF" id="PIRSF000161">
    <property type="entry name" value="DHPR"/>
    <property type="match status" value="1"/>
</dbReference>
<dbReference type="SUPFAM" id="SSF51735">
    <property type="entry name" value="NAD(P)-binding Rossmann-fold domains"/>
    <property type="match status" value="1"/>
</dbReference>
<dbReference type="GO" id="GO:0009089">
    <property type="term" value="P:lysine biosynthetic process via diaminopimelate"/>
    <property type="evidence" value="ECO:0007669"/>
    <property type="project" value="UniProtKB-UniRule"/>
</dbReference>
<evidence type="ECO:0000256" key="14">
    <source>
        <dbReference type="HAMAP-Rule" id="MF_00102"/>
    </source>
</evidence>
<dbReference type="PROSITE" id="PS01298">
    <property type="entry name" value="DAPB"/>
    <property type="match status" value="1"/>
</dbReference>
<comment type="subcellular location">
    <subcellularLocation>
        <location evidence="1 14">Cytoplasm</location>
    </subcellularLocation>
</comment>
<dbReference type="EC" id="1.17.1.8" evidence="11 14"/>
<dbReference type="Gene3D" id="3.40.50.720">
    <property type="entry name" value="NAD(P)-binding Rossmann-like Domain"/>
    <property type="match status" value="1"/>
</dbReference>
<dbReference type="RefSeq" id="WP_092526436.1">
    <property type="nucleotide sequence ID" value="NZ_FNCI01000009.1"/>
</dbReference>
<dbReference type="GO" id="GO:0016726">
    <property type="term" value="F:oxidoreductase activity, acting on CH or CH2 groups, NAD or NADP as acceptor"/>
    <property type="evidence" value="ECO:0007669"/>
    <property type="project" value="UniProtKB-UniRule"/>
</dbReference>